<dbReference type="InterPro" id="IPR008979">
    <property type="entry name" value="Galactose-bd-like_sf"/>
</dbReference>
<dbReference type="Pfam" id="PF00754">
    <property type="entry name" value="F5_F8_type_C"/>
    <property type="match status" value="1"/>
</dbReference>
<accession>A0A316EN19</accession>
<feature type="transmembrane region" description="Helical" evidence="2">
    <location>
        <begin position="74"/>
        <end position="93"/>
    </location>
</feature>
<feature type="compositionally biased region" description="Basic and acidic residues" evidence="1">
    <location>
        <begin position="14"/>
        <end position="27"/>
    </location>
</feature>
<dbReference type="Proteomes" id="UP000245697">
    <property type="component" value="Unassembled WGS sequence"/>
</dbReference>
<dbReference type="InterPro" id="IPR000421">
    <property type="entry name" value="FA58C"/>
</dbReference>
<reference evidence="4 5" key="1">
    <citation type="submission" date="2018-05" db="EMBL/GenBank/DDBJ databases">
        <title>Genomic Encyclopedia of Archaeal and Bacterial Type Strains, Phase II (KMG-II): from individual species to whole genera.</title>
        <authorList>
            <person name="Goeker M."/>
        </authorList>
    </citation>
    <scope>NUCLEOTIDE SEQUENCE [LARGE SCALE GENOMIC DNA]</scope>
    <source>
        <strain evidence="4 5">DSM 45184</strain>
    </source>
</reference>
<evidence type="ECO:0000259" key="3">
    <source>
        <dbReference type="PROSITE" id="PS50022"/>
    </source>
</evidence>
<evidence type="ECO:0000313" key="4">
    <source>
        <dbReference type="EMBL" id="PWK31238.1"/>
    </source>
</evidence>
<dbReference type="RefSeq" id="WP_146246714.1">
    <property type="nucleotide sequence ID" value="NZ_BONA01000090.1"/>
</dbReference>
<dbReference type="AlphaFoldDB" id="A0A316EN19"/>
<evidence type="ECO:0000256" key="1">
    <source>
        <dbReference type="SAM" id="MobiDB-lite"/>
    </source>
</evidence>
<evidence type="ECO:0000313" key="5">
    <source>
        <dbReference type="Proteomes" id="UP000245697"/>
    </source>
</evidence>
<dbReference type="Gene3D" id="2.60.120.260">
    <property type="entry name" value="Galactose-binding domain-like"/>
    <property type="match status" value="1"/>
</dbReference>
<dbReference type="OrthoDB" id="5513218at2"/>
<comment type="caution">
    <text evidence="4">The sequence shown here is derived from an EMBL/GenBank/DDBJ whole genome shotgun (WGS) entry which is preliminary data.</text>
</comment>
<feature type="domain" description="F5/8 type C" evidence="3">
    <location>
        <begin position="153"/>
        <end position="291"/>
    </location>
</feature>
<feature type="compositionally biased region" description="Low complexity" evidence="1">
    <location>
        <begin position="130"/>
        <end position="154"/>
    </location>
</feature>
<keyword evidence="2" id="KW-1133">Transmembrane helix</keyword>
<feature type="region of interest" description="Disordered" evidence="1">
    <location>
        <begin position="98"/>
        <end position="198"/>
    </location>
</feature>
<dbReference type="EMBL" id="QGGR01000034">
    <property type="protein sequence ID" value="PWK31238.1"/>
    <property type="molecule type" value="Genomic_DNA"/>
</dbReference>
<sequence>MDGRDGGQPLDPATGERRRPSRADSLRLTRMPQIPRAAPPPGQGGGPAGPPAPARPVSPPEAVRPKRPTARRRAWIVAGAVLLLAVPIALAAVHRTRERPPAAAAAPVPMESTAEPETAAPSASPPAIPPITGVASSAPVTPSASVPASGVPSAKPGVTGRANPSGANLALQGTASASGSEGDPWKPANAIDGDPSSRWSSGFSDTQWFRVDLGRNWQISEIVLVWEHAYATAYRVETSRDGKTWKRVYSTTTGTGGTVKINETGVARHVRMYGVKRVSTYGYSLLELEVR</sequence>
<feature type="region of interest" description="Disordered" evidence="1">
    <location>
        <begin position="1"/>
        <end position="70"/>
    </location>
</feature>
<gene>
    <name evidence="4" type="ORF">BC793_13454</name>
</gene>
<feature type="compositionally biased region" description="Low complexity" evidence="1">
    <location>
        <begin position="101"/>
        <end position="122"/>
    </location>
</feature>
<dbReference type="SUPFAM" id="SSF49785">
    <property type="entry name" value="Galactose-binding domain-like"/>
    <property type="match status" value="1"/>
</dbReference>
<dbReference type="PROSITE" id="PS50022">
    <property type="entry name" value="FA58C_3"/>
    <property type="match status" value="1"/>
</dbReference>
<proteinExistence type="predicted"/>
<keyword evidence="5" id="KW-1185">Reference proteome</keyword>
<keyword evidence="2" id="KW-0472">Membrane</keyword>
<name>A0A316EN19_9ACTN</name>
<organism evidence="4 5">
    <name type="scientific">Actinoplanes xinjiangensis</name>
    <dbReference type="NCBI Taxonomy" id="512350"/>
    <lineage>
        <taxon>Bacteria</taxon>
        <taxon>Bacillati</taxon>
        <taxon>Actinomycetota</taxon>
        <taxon>Actinomycetes</taxon>
        <taxon>Micromonosporales</taxon>
        <taxon>Micromonosporaceae</taxon>
        <taxon>Actinoplanes</taxon>
    </lineage>
</organism>
<feature type="compositionally biased region" description="Pro residues" evidence="1">
    <location>
        <begin position="37"/>
        <end position="59"/>
    </location>
</feature>
<keyword evidence="2" id="KW-0812">Transmembrane</keyword>
<protein>
    <submittedName>
        <fullName evidence="4">F5/8 type C domain-containing protein</fullName>
    </submittedName>
</protein>
<evidence type="ECO:0000256" key="2">
    <source>
        <dbReference type="SAM" id="Phobius"/>
    </source>
</evidence>